<evidence type="ECO:0000313" key="3">
    <source>
        <dbReference type="Proteomes" id="UP000037510"/>
    </source>
</evidence>
<evidence type="ECO:0000256" key="1">
    <source>
        <dbReference type="SAM" id="SignalP"/>
    </source>
</evidence>
<dbReference type="Pfam" id="PF06757">
    <property type="entry name" value="Ins_allergen_rp"/>
    <property type="match status" value="1"/>
</dbReference>
<gene>
    <name evidence="2" type="ORF">OBRU01_11172</name>
</gene>
<comment type="caution">
    <text evidence="2">The sequence shown here is derived from an EMBL/GenBank/DDBJ whole genome shotgun (WGS) entry which is preliminary data.</text>
</comment>
<dbReference type="AlphaFoldDB" id="A0A0L7LCH4"/>
<reference evidence="2 3" key="1">
    <citation type="journal article" date="2015" name="Genome Biol. Evol.">
        <title>The genome of winter moth (Operophtera brumata) provides a genomic perspective on sexual dimorphism and phenology.</title>
        <authorList>
            <person name="Derks M.F."/>
            <person name="Smit S."/>
            <person name="Salis L."/>
            <person name="Schijlen E."/>
            <person name="Bossers A."/>
            <person name="Mateman C."/>
            <person name="Pijl A.S."/>
            <person name="de Ridder D."/>
            <person name="Groenen M.A."/>
            <person name="Visser M.E."/>
            <person name="Megens H.J."/>
        </authorList>
    </citation>
    <scope>NUCLEOTIDE SEQUENCE [LARGE SCALE GENOMIC DNA]</scope>
    <source>
        <strain evidence="2">WM2013NL</strain>
        <tissue evidence="2">Head and thorax</tissue>
    </source>
</reference>
<sequence length="219" mass="24705">MLKITSIVLLFAMSFQGSFASSIPFSENVLDIQFVQSDFKISSTWGEHAKDFVELIDVDKLVAVVFGYLNDPEVMNFVTFAFKFLGDKGYDVDSAINFINSALELPPFEKPKLAISKSTDEISRGTGLTGLIEDVIANLPMEEIKKLFESKLETSPEVAELFETLNSPEFLEIMKNMSKNPKFIEIKQTFAGYGFDFKYVCAMAKEIFGEYYQGVFCEM</sequence>
<evidence type="ECO:0008006" key="4">
    <source>
        <dbReference type="Google" id="ProtNLM"/>
    </source>
</evidence>
<name>A0A0L7LCH4_OPEBR</name>
<dbReference type="EMBL" id="JTDY01001668">
    <property type="protein sequence ID" value="KOB73202.1"/>
    <property type="molecule type" value="Genomic_DNA"/>
</dbReference>
<feature type="chain" id="PRO_5005573334" description="Protein G12" evidence="1">
    <location>
        <begin position="21"/>
        <end position="219"/>
    </location>
</feature>
<dbReference type="PANTHER" id="PTHR21163:SF1">
    <property type="entry name" value="PROTEIN G12"/>
    <property type="match status" value="1"/>
</dbReference>
<dbReference type="InterPro" id="IPR010629">
    <property type="entry name" value="Ins_allergen"/>
</dbReference>
<dbReference type="PANTHER" id="PTHR21163">
    <property type="entry name" value="PROTEIN G12"/>
    <property type="match status" value="1"/>
</dbReference>
<protein>
    <recommendedName>
        <fullName evidence="4">Protein G12</fullName>
    </recommendedName>
</protein>
<evidence type="ECO:0000313" key="2">
    <source>
        <dbReference type="EMBL" id="KOB73202.1"/>
    </source>
</evidence>
<accession>A0A0L7LCH4</accession>
<keyword evidence="1" id="KW-0732">Signal</keyword>
<organism evidence="2 3">
    <name type="scientific">Operophtera brumata</name>
    <name type="common">Winter moth</name>
    <name type="synonym">Phalaena brumata</name>
    <dbReference type="NCBI Taxonomy" id="104452"/>
    <lineage>
        <taxon>Eukaryota</taxon>
        <taxon>Metazoa</taxon>
        <taxon>Ecdysozoa</taxon>
        <taxon>Arthropoda</taxon>
        <taxon>Hexapoda</taxon>
        <taxon>Insecta</taxon>
        <taxon>Pterygota</taxon>
        <taxon>Neoptera</taxon>
        <taxon>Endopterygota</taxon>
        <taxon>Lepidoptera</taxon>
        <taxon>Glossata</taxon>
        <taxon>Ditrysia</taxon>
        <taxon>Geometroidea</taxon>
        <taxon>Geometridae</taxon>
        <taxon>Larentiinae</taxon>
        <taxon>Operophtera</taxon>
    </lineage>
</organism>
<feature type="signal peptide" evidence="1">
    <location>
        <begin position="1"/>
        <end position="20"/>
    </location>
</feature>
<keyword evidence="3" id="KW-1185">Reference proteome</keyword>
<dbReference type="Proteomes" id="UP000037510">
    <property type="component" value="Unassembled WGS sequence"/>
</dbReference>
<proteinExistence type="predicted"/>